<dbReference type="SUPFAM" id="SSF55961">
    <property type="entry name" value="Bet v1-like"/>
    <property type="match status" value="1"/>
</dbReference>
<dbReference type="InterPro" id="IPR023393">
    <property type="entry name" value="START-like_dom_sf"/>
</dbReference>
<keyword evidence="2" id="KW-1185">Reference proteome</keyword>
<dbReference type="Proteomes" id="UP000635606">
    <property type="component" value="Unassembled WGS sequence"/>
</dbReference>
<gene>
    <name evidence="1" type="ORF">Voc01_038450</name>
</gene>
<evidence type="ECO:0000313" key="1">
    <source>
        <dbReference type="EMBL" id="GIJ68928.1"/>
    </source>
</evidence>
<sequence>MILNVHERTLPSAAGALIDTLSGSDDRLWPHDRWPAQRFDRPLGVGAVGGHGPVRYDVRDYEPGRRVRFGFRGPAGFHGYHEYEALAAPDGGCLLRHSLVLEPRGRARLTWPLIYRPLHDALIEDSLATAARNLGVAGDRPQWSVWVRLLRFLAGRRA</sequence>
<evidence type="ECO:0008006" key="3">
    <source>
        <dbReference type="Google" id="ProtNLM"/>
    </source>
</evidence>
<organism evidence="1 2">
    <name type="scientific">Virgisporangium ochraceum</name>
    <dbReference type="NCBI Taxonomy" id="65505"/>
    <lineage>
        <taxon>Bacteria</taxon>
        <taxon>Bacillati</taxon>
        <taxon>Actinomycetota</taxon>
        <taxon>Actinomycetes</taxon>
        <taxon>Micromonosporales</taxon>
        <taxon>Micromonosporaceae</taxon>
        <taxon>Virgisporangium</taxon>
    </lineage>
</organism>
<evidence type="ECO:0000313" key="2">
    <source>
        <dbReference type="Proteomes" id="UP000635606"/>
    </source>
</evidence>
<dbReference type="RefSeq" id="WP_203928868.1">
    <property type="nucleotide sequence ID" value="NZ_BOPH01000053.1"/>
</dbReference>
<accession>A0A8J3ZTS0</accession>
<proteinExistence type="predicted"/>
<dbReference type="EMBL" id="BOPH01000053">
    <property type="protein sequence ID" value="GIJ68928.1"/>
    <property type="molecule type" value="Genomic_DNA"/>
</dbReference>
<comment type="caution">
    <text evidence="1">The sequence shown here is derived from an EMBL/GenBank/DDBJ whole genome shotgun (WGS) entry which is preliminary data.</text>
</comment>
<dbReference type="Gene3D" id="3.30.530.20">
    <property type="match status" value="1"/>
</dbReference>
<protein>
    <recommendedName>
        <fullName evidence="3">SRPBCC family protein</fullName>
    </recommendedName>
</protein>
<name>A0A8J3ZTS0_9ACTN</name>
<dbReference type="AlphaFoldDB" id="A0A8J3ZTS0"/>
<reference evidence="1" key="1">
    <citation type="submission" date="2021-01" db="EMBL/GenBank/DDBJ databases">
        <title>Whole genome shotgun sequence of Virgisporangium ochraceum NBRC 16418.</title>
        <authorList>
            <person name="Komaki H."/>
            <person name="Tamura T."/>
        </authorList>
    </citation>
    <scope>NUCLEOTIDE SEQUENCE</scope>
    <source>
        <strain evidence="1">NBRC 16418</strain>
    </source>
</reference>